<dbReference type="PANTHER" id="PTHR40943:SF1">
    <property type="entry name" value="CYTOPLASMIC PROTEIN"/>
    <property type="match status" value="1"/>
</dbReference>
<dbReference type="InterPro" id="IPR008579">
    <property type="entry name" value="UGlyAH_Cupin_dom"/>
</dbReference>
<dbReference type="Pfam" id="PF05899">
    <property type="entry name" value="Cupin_3"/>
    <property type="match status" value="1"/>
</dbReference>
<dbReference type="SUPFAM" id="SSF51182">
    <property type="entry name" value="RmlC-like cupins"/>
    <property type="match status" value="1"/>
</dbReference>
<dbReference type="Gene3D" id="2.60.120.10">
    <property type="entry name" value="Jelly Rolls"/>
    <property type="match status" value="1"/>
</dbReference>
<dbReference type="InterPro" id="IPR014710">
    <property type="entry name" value="RmlC-like_jellyroll"/>
</dbReference>
<sequence length="115" mass="11927">MSGLAAGVGVDAATLTLSHESLPAEEVVSGTPTTATRELTTLNGLEIGIWEMTPGTATDTEADEVFVVLSGRATIAFASSGLPDLEVGPGSFVRLAEGMRTTWTVTETLRKVYVA</sequence>
<proteinExistence type="predicted"/>
<organism evidence="2">
    <name type="scientific">Microbacterium sp. A8/3-1</name>
    <dbReference type="NCBI Taxonomy" id="3160749"/>
    <lineage>
        <taxon>Bacteria</taxon>
        <taxon>Bacillati</taxon>
        <taxon>Actinomycetota</taxon>
        <taxon>Actinomycetes</taxon>
        <taxon>Micrococcales</taxon>
        <taxon>Microbacteriaceae</taxon>
        <taxon>Microbacterium</taxon>
    </lineage>
</organism>
<dbReference type="EMBL" id="CP158357">
    <property type="protein sequence ID" value="XBX77775.1"/>
    <property type="molecule type" value="Genomic_DNA"/>
</dbReference>
<evidence type="ECO:0000259" key="1">
    <source>
        <dbReference type="Pfam" id="PF05899"/>
    </source>
</evidence>
<dbReference type="AlphaFoldDB" id="A0AAU7VW55"/>
<dbReference type="InterPro" id="IPR011051">
    <property type="entry name" value="RmlC_Cupin_sf"/>
</dbReference>
<reference evidence="2" key="1">
    <citation type="submission" date="2024-06" db="EMBL/GenBank/DDBJ databases">
        <title>Draft genome sequence of Microbacterium sp. strain A8/3-1, isolated from Oxytropis tragacanthoides Fisch. ex DC. Root nodules in the Altai region of Russia.</title>
        <authorList>
            <person name="Sazanova A."/>
            <person name="Guro P."/>
            <person name="Kuznetsova I."/>
            <person name="Belimov A."/>
            <person name="Safronova V."/>
        </authorList>
    </citation>
    <scope>NUCLEOTIDE SEQUENCE</scope>
    <source>
        <strain evidence="2">A8/3-1</strain>
    </source>
</reference>
<dbReference type="PANTHER" id="PTHR40943">
    <property type="entry name" value="CYTOPLASMIC PROTEIN-RELATED"/>
    <property type="match status" value="1"/>
</dbReference>
<name>A0AAU7VW55_9MICO</name>
<evidence type="ECO:0000313" key="2">
    <source>
        <dbReference type="EMBL" id="XBX77775.1"/>
    </source>
</evidence>
<accession>A0AAU7VW55</accession>
<dbReference type="RefSeq" id="WP_350351197.1">
    <property type="nucleotide sequence ID" value="NZ_CP158357.1"/>
</dbReference>
<feature type="domain" description="(S)-ureidoglycine aminohydrolase cupin" evidence="1">
    <location>
        <begin position="46"/>
        <end position="113"/>
    </location>
</feature>
<gene>
    <name evidence="2" type="ORF">ABS642_17925</name>
</gene>
<protein>
    <submittedName>
        <fullName evidence="2">Cupin domain-containing protein</fullName>
    </submittedName>
</protein>